<sequence>MEGRDKELHGVFGSVLRELRTQVGLTQEQLGFECDLDRTFISLLERGLRQPTLTTLFALAEKLKIPASTIIQHVEEAYQAKVADKKP</sequence>
<dbReference type="InterPro" id="IPR010982">
    <property type="entry name" value="Lambda_DNA-bd_dom_sf"/>
</dbReference>
<dbReference type="Proteomes" id="UP000077857">
    <property type="component" value="Unassembled WGS sequence"/>
</dbReference>
<dbReference type="GO" id="GO:0003677">
    <property type="term" value="F:DNA binding"/>
    <property type="evidence" value="ECO:0007669"/>
    <property type="project" value="UniProtKB-KW"/>
</dbReference>
<dbReference type="PROSITE" id="PS50943">
    <property type="entry name" value="HTH_CROC1"/>
    <property type="match status" value="1"/>
</dbReference>
<dbReference type="AlphaFoldDB" id="A0A177NDR1"/>
<dbReference type="PANTHER" id="PTHR46797">
    <property type="entry name" value="HTH-TYPE TRANSCRIPTIONAL REGULATOR"/>
    <property type="match status" value="1"/>
</dbReference>
<dbReference type="GO" id="GO:0005829">
    <property type="term" value="C:cytosol"/>
    <property type="evidence" value="ECO:0007669"/>
    <property type="project" value="TreeGrafter"/>
</dbReference>
<dbReference type="Gene3D" id="1.10.260.40">
    <property type="entry name" value="lambda repressor-like DNA-binding domains"/>
    <property type="match status" value="1"/>
</dbReference>
<organism evidence="3 4">
    <name type="scientific">Methylomonas koyamae</name>
    <dbReference type="NCBI Taxonomy" id="702114"/>
    <lineage>
        <taxon>Bacteria</taxon>
        <taxon>Pseudomonadati</taxon>
        <taxon>Pseudomonadota</taxon>
        <taxon>Gammaproteobacteria</taxon>
        <taxon>Methylococcales</taxon>
        <taxon>Methylococcaceae</taxon>
        <taxon>Methylomonas</taxon>
    </lineage>
</organism>
<dbReference type="InterPro" id="IPR050807">
    <property type="entry name" value="TransReg_Diox_bact_type"/>
</dbReference>
<comment type="caution">
    <text evidence="3">The sequence shown here is derived from an EMBL/GenBank/DDBJ whole genome shotgun (WGS) entry which is preliminary data.</text>
</comment>
<evidence type="ECO:0000313" key="4">
    <source>
        <dbReference type="Proteomes" id="UP000077857"/>
    </source>
</evidence>
<dbReference type="OrthoDB" id="8527218at2"/>
<dbReference type="SMART" id="SM00530">
    <property type="entry name" value="HTH_XRE"/>
    <property type="match status" value="1"/>
</dbReference>
<dbReference type="PANTHER" id="PTHR46797:SF1">
    <property type="entry name" value="METHYLPHOSPHONATE SYNTHASE"/>
    <property type="match status" value="1"/>
</dbReference>
<accession>A0A177NDR1</accession>
<gene>
    <name evidence="3" type="ORF">A1507_13030</name>
</gene>
<proteinExistence type="predicted"/>
<reference evidence="3 4" key="1">
    <citation type="submission" date="2016-03" db="EMBL/GenBank/DDBJ databases">
        <authorList>
            <person name="Ploux O."/>
        </authorList>
    </citation>
    <scope>NUCLEOTIDE SEQUENCE [LARGE SCALE GENOMIC DNA]</scope>
    <source>
        <strain evidence="3 4">R-45378</strain>
    </source>
</reference>
<dbReference type="InterPro" id="IPR001387">
    <property type="entry name" value="Cro/C1-type_HTH"/>
</dbReference>
<dbReference type="SUPFAM" id="SSF47413">
    <property type="entry name" value="lambda repressor-like DNA-binding domains"/>
    <property type="match status" value="1"/>
</dbReference>
<evidence type="ECO:0000259" key="2">
    <source>
        <dbReference type="PROSITE" id="PS50943"/>
    </source>
</evidence>
<evidence type="ECO:0000313" key="3">
    <source>
        <dbReference type="EMBL" id="OAI15744.1"/>
    </source>
</evidence>
<dbReference type="Pfam" id="PF01381">
    <property type="entry name" value="HTH_3"/>
    <property type="match status" value="1"/>
</dbReference>
<feature type="domain" description="HTH cro/C1-type" evidence="2">
    <location>
        <begin position="16"/>
        <end position="70"/>
    </location>
</feature>
<dbReference type="RefSeq" id="WP_054759546.1">
    <property type="nucleotide sequence ID" value="NZ_AP019778.1"/>
</dbReference>
<protein>
    <recommendedName>
        <fullName evidence="2">HTH cro/C1-type domain-containing protein</fullName>
    </recommendedName>
</protein>
<dbReference type="CDD" id="cd00093">
    <property type="entry name" value="HTH_XRE"/>
    <property type="match status" value="1"/>
</dbReference>
<dbReference type="GO" id="GO:0003700">
    <property type="term" value="F:DNA-binding transcription factor activity"/>
    <property type="evidence" value="ECO:0007669"/>
    <property type="project" value="TreeGrafter"/>
</dbReference>
<keyword evidence="1" id="KW-0238">DNA-binding</keyword>
<name>A0A177NDR1_9GAMM</name>
<evidence type="ECO:0000256" key="1">
    <source>
        <dbReference type="ARBA" id="ARBA00023125"/>
    </source>
</evidence>
<dbReference type="EMBL" id="LUUJ01000080">
    <property type="protein sequence ID" value="OAI15744.1"/>
    <property type="molecule type" value="Genomic_DNA"/>
</dbReference>